<evidence type="ECO:0000313" key="2">
    <source>
        <dbReference type="Proteomes" id="UP000321484"/>
    </source>
</evidence>
<evidence type="ECO:0000313" key="1">
    <source>
        <dbReference type="EMBL" id="GEN81634.1"/>
    </source>
</evidence>
<protein>
    <recommendedName>
        <fullName evidence="3">Glycosyl transferase family 2</fullName>
    </recommendedName>
</protein>
<dbReference type="AlphaFoldDB" id="A0A511Z2H7"/>
<dbReference type="Pfam" id="PF14307">
    <property type="entry name" value="Glyco_tran_WbsX"/>
    <property type="match status" value="1"/>
</dbReference>
<dbReference type="PANTHER" id="PTHR41244:SF1">
    <property type="entry name" value="GLYCOSYLTRANSFERASE"/>
    <property type="match status" value="1"/>
</dbReference>
<accession>A0A511Z2H7</accession>
<reference evidence="1 2" key="1">
    <citation type="submission" date="2019-07" db="EMBL/GenBank/DDBJ databases">
        <title>Whole genome shotgun sequence of Actinotalea fermentans NBRC 105374.</title>
        <authorList>
            <person name="Hosoyama A."/>
            <person name="Uohara A."/>
            <person name="Ohji S."/>
            <person name="Ichikawa N."/>
        </authorList>
    </citation>
    <scope>NUCLEOTIDE SEQUENCE [LARGE SCALE GENOMIC DNA]</scope>
    <source>
        <strain evidence="1 2">NBRC 105374</strain>
    </source>
</reference>
<proteinExistence type="predicted"/>
<dbReference type="InterPro" id="IPR007739">
    <property type="entry name" value="RgpF"/>
</dbReference>
<evidence type="ECO:0008006" key="3">
    <source>
        <dbReference type="Google" id="ProtNLM"/>
    </source>
</evidence>
<dbReference type="PANTHER" id="PTHR41244">
    <property type="entry name" value="RHAMNAN SYNTHESIS F"/>
    <property type="match status" value="1"/>
</dbReference>
<dbReference type="InterPro" id="IPR032719">
    <property type="entry name" value="WbsX"/>
</dbReference>
<sequence length="677" mass="75902">MRRITRAGFEGRLKRLRIAVGARIAGTRPRKPDSGARTSMSSWLRRQRGRRTGAFPNEWRSDETIPFASPSRVGVVLHVFYGDLVPELLRELVNVPVGIDLLVTNASGSPLTIDVSALPNVRNVAVLDVPNRGRDILPLVYLVNAGLLDPYDLVLKVHTKRSTWRREHAELGGTGDTWKESFYQCLLKDEENVAEILGAFASQRDLGAVTADGSVLGAQFWGADEPGARDLLERLGISLEASALRFPAGSMYWVRGIVLQGLRSLALSAEDFEPEAGQVDGTTAHAIERLIGVLTIEAGLRVEERHTVRGEAGRAQRYAADAEPERCLRVVPFYLPQFHATDENDRWWGTGFTEWQNVTAAHPVYPGHEQPLLPADLGFYDLRLDAVRAAQQSLATAYGVEGFMYYYYWFAGRRLLSMPIEKLLASDTPKTFCLMWANENWTRRWDGRSSDTLIGQDYDSVPATQFIDDILEFIRDERYLKVAGRPVVSVYRISQIPDYPAVLEHWRRRAREEGVGELLLINADVAKEFDGLDRSVATAGLDGTHGFPPHNAKWDWVDYADLGADAEFHGNLLSYDALVRDAETRLRTLRPGFFPAVMVNFDNTARRQWGADIWHGSNPYTFRRWLAATADAVAGRPEAERLVFVNAWNEWAEGAVLEPTVRHGHGYLCAVRDVVFS</sequence>
<dbReference type="OrthoDB" id="9815339at2"/>
<dbReference type="EMBL" id="BJYK01000015">
    <property type="protein sequence ID" value="GEN81634.1"/>
    <property type="molecule type" value="Genomic_DNA"/>
</dbReference>
<comment type="caution">
    <text evidence="1">The sequence shown here is derived from an EMBL/GenBank/DDBJ whole genome shotgun (WGS) entry which is preliminary data.</text>
</comment>
<gene>
    <name evidence="1" type="ORF">AFE02nite_33680</name>
</gene>
<organism evidence="1 2">
    <name type="scientific">Actinotalea fermentans</name>
    <dbReference type="NCBI Taxonomy" id="43671"/>
    <lineage>
        <taxon>Bacteria</taxon>
        <taxon>Bacillati</taxon>
        <taxon>Actinomycetota</taxon>
        <taxon>Actinomycetes</taxon>
        <taxon>Micrococcales</taxon>
        <taxon>Cellulomonadaceae</taxon>
        <taxon>Actinotalea</taxon>
    </lineage>
</organism>
<dbReference type="Proteomes" id="UP000321484">
    <property type="component" value="Unassembled WGS sequence"/>
</dbReference>
<keyword evidence="2" id="KW-1185">Reference proteome</keyword>
<dbReference type="CDD" id="cd11579">
    <property type="entry name" value="Glyco_tran_WbsX"/>
    <property type="match status" value="1"/>
</dbReference>
<name>A0A511Z2H7_9CELL</name>
<dbReference type="Pfam" id="PF05045">
    <property type="entry name" value="RgpF"/>
    <property type="match status" value="1"/>
</dbReference>
<dbReference type="Gene3D" id="3.20.20.80">
    <property type="entry name" value="Glycosidases"/>
    <property type="match status" value="1"/>
</dbReference>